<dbReference type="Proteomes" id="UP000092460">
    <property type="component" value="Unassembled WGS sequence"/>
</dbReference>
<dbReference type="EMBL" id="JXJN01018257">
    <property type="status" value="NOT_ANNOTATED_CDS"/>
    <property type="molecule type" value="Genomic_DNA"/>
</dbReference>
<name>A0A1B0BPY3_9MUSC</name>
<dbReference type="EnsemblMetazoa" id="GPPI036878-RA">
    <property type="protein sequence ID" value="GPPI036878-PA"/>
    <property type="gene ID" value="GPPI036878"/>
</dbReference>
<organism evidence="1 2">
    <name type="scientific">Glossina palpalis gambiensis</name>
    <dbReference type="NCBI Taxonomy" id="67801"/>
    <lineage>
        <taxon>Eukaryota</taxon>
        <taxon>Metazoa</taxon>
        <taxon>Ecdysozoa</taxon>
        <taxon>Arthropoda</taxon>
        <taxon>Hexapoda</taxon>
        <taxon>Insecta</taxon>
        <taxon>Pterygota</taxon>
        <taxon>Neoptera</taxon>
        <taxon>Endopterygota</taxon>
        <taxon>Diptera</taxon>
        <taxon>Brachycera</taxon>
        <taxon>Muscomorpha</taxon>
        <taxon>Hippoboscoidea</taxon>
        <taxon>Glossinidae</taxon>
        <taxon>Glossina</taxon>
    </lineage>
</organism>
<reference evidence="1" key="2">
    <citation type="submission" date="2020-05" db="UniProtKB">
        <authorList>
            <consortium name="EnsemblMetazoa"/>
        </authorList>
    </citation>
    <scope>IDENTIFICATION</scope>
    <source>
        <strain evidence="1">IAEA</strain>
    </source>
</reference>
<dbReference type="VEuPathDB" id="VectorBase:GPPI036878"/>
<accession>A0A1B0BPY3</accession>
<reference evidence="2" key="1">
    <citation type="submission" date="2015-01" db="EMBL/GenBank/DDBJ databases">
        <authorList>
            <person name="Aksoy S."/>
            <person name="Warren W."/>
            <person name="Wilson R.K."/>
        </authorList>
    </citation>
    <scope>NUCLEOTIDE SEQUENCE [LARGE SCALE GENOMIC DNA]</scope>
    <source>
        <strain evidence="2">IAEA</strain>
    </source>
</reference>
<proteinExistence type="predicted"/>
<evidence type="ECO:0000313" key="2">
    <source>
        <dbReference type="Proteomes" id="UP000092460"/>
    </source>
</evidence>
<evidence type="ECO:0000313" key="1">
    <source>
        <dbReference type="EnsemblMetazoa" id="GPPI036878-PA"/>
    </source>
</evidence>
<dbReference type="EMBL" id="JXJN01018256">
    <property type="status" value="NOT_ANNOTATED_CDS"/>
    <property type="molecule type" value="Genomic_DNA"/>
</dbReference>
<sequence length="204" mass="23018">MESDLVPGIHSKQTKLRHSNNALGQGSSTGSLATVTDWRRRSQHAVELLKNITLQLNEVSQQESLSPLSKQPVKIQNWAVYVVDLLAFSKNVILEILKEAFKHIRDTRPADDFHISISIKTDYNSTVERTAVICLPARETRTASTKSLLFYTQISNSGLAHVDTVVDSMQQIPGWNWVVFDLKNKEERFETNLLTNCSVNGRKL</sequence>
<protein>
    <submittedName>
        <fullName evidence="1">Uncharacterized protein</fullName>
    </submittedName>
</protein>
<dbReference type="AlphaFoldDB" id="A0A1B0BPY3"/>
<keyword evidence="2" id="KW-1185">Reference proteome</keyword>